<dbReference type="SUPFAM" id="SSF47203">
    <property type="entry name" value="Acyl-CoA dehydrogenase C-terminal domain-like"/>
    <property type="match status" value="1"/>
</dbReference>
<dbReference type="InterPro" id="IPR052166">
    <property type="entry name" value="Diverse_Acyl-CoA_DH"/>
</dbReference>
<keyword evidence="5" id="KW-1185">Reference proteome</keyword>
<dbReference type="PANTHER" id="PTHR42803">
    <property type="entry name" value="ACYL-COA DEHYDROGENASE"/>
    <property type="match status" value="1"/>
</dbReference>
<dbReference type="PANTHER" id="PTHR42803:SF3">
    <property type="entry name" value="ACYL-COA DEHYDROGENASE-RELATED"/>
    <property type="match status" value="1"/>
</dbReference>
<reference evidence="4 5" key="1">
    <citation type="journal article" date="2023" name="Commun. Biol.">
        <title>Genome analysis of Parmales, the sister group of diatoms, reveals the evolutionary specialization of diatoms from phago-mixotrophs to photoautotrophs.</title>
        <authorList>
            <person name="Ban H."/>
            <person name="Sato S."/>
            <person name="Yoshikawa S."/>
            <person name="Yamada K."/>
            <person name="Nakamura Y."/>
            <person name="Ichinomiya M."/>
            <person name="Sato N."/>
            <person name="Blanc-Mathieu R."/>
            <person name="Endo H."/>
            <person name="Kuwata A."/>
            <person name="Ogata H."/>
        </authorList>
    </citation>
    <scope>NUCLEOTIDE SEQUENCE [LARGE SCALE GENOMIC DNA]</scope>
</reference>
<proteinExistence type="predicted"/>
<feature type="domain" description="Acyl-CoA dehydrogenase/oxidase C-terminal" evidence="2">
    <location>
        <begin position="4"/>
        <end position="38"/>
    </location>
</feature>
<gene>
    <name evidence="4" type="ORF">TeGR_g11328</name>
</gene>
<organism evidence="4 5">
    <name type="scientific">Tetraparma gracilis</name>
    <dbReference type="NCBI Taxonomy" id="2962635"/>
    <lineage>
        <taxon>Eukaryota</taxon>
        <taxon>Sar</taxon>
        <taxon>Stramenopiles</taxon>
        <taxon>Ochrophyta</taxon>
        <taxon>Bolidophyceae</taxon>
        <taxon>Parmales</taxon>
        <taxon>Triparmaceae</taxon>
        <taxon>Tetraparma</taxon>
    </lineage>
</organism>
<dbReference type="InterPro" id="IPR009075">
    <property type="entry name" value="AcylCo_DH/oxidase_C"/>
</dbReference>
<evidence type="ECO:0008006" key="6">
    <source>
        <dbReference type="Google" id="ProtNLM"/>
    </source>
</evidence>
<evidence type="ECO:0000313" key="4">
    <source>
        <dbReference type="EMBL" id="GMI33559.1"/>
    </source>
</evidence>
<dbReference type="Pfam" id="PF12806">
    <property type="entry name" value="Acyl-CoA_dh_C"/>
    <property type="match status" value="1"/>
</dbReference>
<feature type="domain" description="Acetyl-CoA dehydrogenase-like C-terminal" evidence="3">
    <location>
        <begin position="55"/>
        <end position="182"/>
    </location>
</feature>
<name>A0ABQ6MUF8_9STRA</name>
<evidence type="ECO:0000313" key="5">
    <source>
        <dbReference type="Proteomes" id="UP001165060"/>
    </source>
</evidence>
<dbReference type="EMBL" id="BRYB01001779">
    <property type="protein sequence ID" value="GMI33559.1"/>
    <property type="molecule type" value="Genomic_DNA"/>
</dbReference>
<comment type="caution">
    <text evidence="4">The sequence shown here is derived from an EMBL/GenBank/DDBJ whole genome shotgun (WGS) entry which is preliminary data.</text>
</comment>
<keyword evidence="1" id="KW-0285">Flavoprotein</keyword>
<dbReference type="Pfam" id="PF00441">
    <property type="entry name" value="Acyl-CoA_dh_1"/>
    <property type="match status" value="1"/>
</dbReference>
<evidence type="ECO:0000256" key="1">
    <source>
        <dbReference type="ARBA" id="ARBA00022630"/>
    </source>
</evidence>
<evidence type="ECO:0000259" key="2">
    <source>
        <dbReference type="Pfam" id="PF00441"/>
    </source>
</evidence>
<dbReference type="Proteomes" id="UP001165060">
    <property type="component" value="Unassembled WGS sequence"/>
</dbReference>
<dbReference type="InterPro" id="IPR036250">
    <property type="entry name" value="AcylCo_DH-like_C"/>
</dbReference>
<dbReference type="InterPro" id="IPR025878">
    <property type="entry name" value="Acyl-CoA_dh-like_C_dom"/>
</dbReference>
<protein>
    <recommendedName>
        <fullName evidence="6">Acyl-CoA dehydrogenase</fullName>
    </recommendedName>
</protein>
<dbReference type="Gene3D" id="1.20.140.10">
    <property type="entry name" value="Butyryl-CoA Dehydrogenase, subunit A, domain 3"/>
    <property type="match status" value="1"/>
</dbReference>
<evidence type="ECO:0000259" key="3">
    <source>
        <dbReference type="Pfam" id="PF12806"/>
    </source>
</evidence>
<accession>A0ABQ6MUF8</accession>
<sequence>MEPVLGGYGYTRDYPLQQFWRDNRLNMIHEGTHGIQSLDLLCRKSIGPGWPVLMERMEEAAAAAADTADEDLEELAASLSGAARKLNETRGALAATLAKDPSLATSNSHLYMTMAGHTVVGWMWLELAMAASAKMKEGGGAESDAFYSGQIHAAKWFHKFEVGKVDQMGDVLASLDSTNADMQDEWM</sequence>